<keyword evidence="2" id="KW-1185">Reference proteome</keyword>
<dbReference type="AlphaFoldDB" id="A0A2U1SZL8"/>
<name>A0A2U1SZL8_9MICO</name>
<dbReference type="EMBL" id="QEEX01000001">
    <property type="protein sequence ID" value="PWB97057.1"/>
    <property type="molecule type" value="Genomic_DNA"/>
</dbReference>
<reference evidence="2" key="1">
    <citation type="submission" date="2018-04" db="EMBL/GenBank/DDBJ databases">
        <authorList>
            <person name="Liu S."/>
            <person name="Wang Z."/>
            <person name="Li J."/>
        </authorList>
    </citation>
    <scope>NUCLEOTIDE SEQUENCE [LARGE SCALE GENOMIC DNA]</scope>
    <source>
        <strain evidence="2">S1194</strain>
    </source>
</reference>
<sequence length="284" mass="31295">MSEHAAVKGRPKRSPSYPAIDLGSALQRAELLYRAERQNAIPVEVAIKHWGYKSPSGRSNAIVSALKKYGLVVDSGTGRSRKIQITDATRRILEHPDSSERLAMIQKAALLPRIHNEMWNKYGASNMPSNDAWAWELKEDLDFTDVGAVDFIKEYRETIRFAKLDDFDDFDDFEDFDAEDPAVVEDIGDDDIDVLAEDADVDDAAAYSNSYRDSVVAKPTSEPRELGHREPTSVTGVQTVTIPIPGGGVVALQGSFPLSEANWDYLEAVLKAMKPGLVKSADPA</sequence>
<comment type="caution">
    <text evidence="1">The sequence shown here is derived from an EMBL/GenBank/DDBJ whole genome shotgun (WGS) entry which is preliminary data.</text>
</comment>
<dbReference type="RefSeq" id="WP_108997057.1">
    <property type="nucleotide sequence ID" value="NZ_QEEX01000001.1"/>
</dbReference>
<evidence type="ECO:0000313" key="1">
    <source>
        <dbReference type="EMBL" id="PWB97057.1"/>
    </source>
</evidence>
<accession>A0A2U1SZL8</accession>
<dbReference type="Proteomes" id="UP000244978">
    <property type="component" value="Unassembled WGS sequence"/>
</dbReference>
<organism evidence="1 2">
    <name type="scientific">Homoserinimonas hongtaonis</name>
    <dbReference type="NCBI Taxonomy" id="2079791"/>
    <lineage>
        <taxon>Bacteria</taxon>
        <taxon>Bacillati</taxon>
        <taxon>Actinomycetota</taxon>
        <taxon>Actinomycetes</taxon>
        <taxon>Micrococcales</taxon>
        <taxon>Microbacteriaceae</taxon>
        <taxon>Homoserinimonas</taxon>
    </lineage>
</organism>
<evidence type="ECO:0000313" key="2">
    <source>
        <dbReference type="Proteomes" id="UP000244978"/>
    </source>
</evidence>
<protein>
    <submittedName>
        <fullName evidence="1">Uncharacterized protein</fullName>
    </submittedName>
</protein>
<gene>
    <name evidence="1" type="ORF">DF220_03805</name>
</gene>
<proteinExistence type="predicted"/>